<dbReference type="InterPro" id="IPR036388">
    <property type="entry name" value="WH-like_DNA-bd_sf"/>
</dbReference>
<dbReference type="InterPro" id="IPR029063">
    <property type="entry name" value="SAM-dependent_MTases_sf"/>
</dbReference>
<comment type="similarity">
    <text evidence="4">Belongs to the class I-like SAM-binding methyltransferase superfamily. Cation-independent O-methyltransferase family. COMT subfamily.</text>
</comment>
<dbReference type="InterPro" id="IPR016461">
    <property type="entry name" value="COMT-like"/>
</dbReference>
<dbReference type="PANTHER" id="PTHR11746">
    <property type="entry name" value="O-METHYLTRANSFERASE"/>
    <property type="match status" value="1"/>
</dbReference>
<dbReference type="Pfam" id="PF00891">
    <property type="entry name" value="Methyltransf_2"/>
    <property type="match status" value="1"/>
</dbReference>
<dbReference type="AlphaFoldDB" id="A0AAV1CG37"/>
<dbReference type="PROSITE" id="PS51683">
    <property type="entry name" value="SAM_OMT_II"/>
    <property type="match status" value="1"/>
</dbReference>
<dbReference type="InterPro" id="IPR036390">
    <property type="entry name" value="WH_DNA-bd_sf"/>
</dbReference>
<sequence>MDEATHDELLQGEAHIWKHIFSFANSMALKCAVELGIPDILHSHNRPLSLPEIASNIFTNSSSYNSSPHTLNNLSRIMRLLVHNQIFTSTISHDSDGISPPVTLYALTAASRWLVRSGQNELSLSPLLLLENTPWMLNPWQNLSTCVKEGGCTFQKAHNGRAFYDVVGKEPEFMRVFYDAMKHTGNITMKKVLSSSRVSNAIWEGLESVVDVGGGTGSAIAEIVKTYPRIKGINFDLPQVIEIAPEHAGVTHVAGDMFDAIPSAQALFLKWILHNWDDENCVKILKNCGKALPEKTGKLIIVDLVLKPDDDDDIFGSTGMAFDLQMLVNFQGLERTEVEWKNLLEKGGFPRYKITKIPDLFSIIEAFPSKLTLNLSMPFK</sequence>
<dbReference type="EMBL" id="OX459119">
    <property type="protein sequence ID" value="CAI9094390.1"/>
    <property type="molecule type" value="Genomic_DNA"/>
</dbReference>
<evidence type="ECO:0000256" key="5">
    <source>
        <dbReference type="PIRSR" id="PIRSR005739-1"/>
    </source>
</evidence>
<evidence type="ECO:0000256" key="2">
    <source>
        <dbReference type="ARBA" id="ARBA00022679"/>
    </source>
</evidence>
<dbReference type="CDD" id="cd02440">
    <property type="entry name" value="AdoMet_MTases"/>
    <property type="match status" value="1"/>
</dbReference>
<dbReference type="SUPFAM" id="SSF46785">
    <property type="entry name" value="Winged helix' DNA-binding domain"/>
    <property type="match status" value="1"/>
</dbReference>
<keyword evidence="9" id="KW-1185">Reference proteome</keyword>
<feature type="domain" description="O-methyltransferase C-terminal" evidence="6">
    <location>
        <begin position="140"/>
        <end position="349"/>
    </location>
</feature>
<evidence type="ECO:0000313" key="9">
    <source>
        <dbReference type="Proteomes" id="UP001161247"/>
    </source>
</evidence>
<dbReference type="PIRSF" id="PIRSF005739">
    <property type="entry name" value="O-mtase"/>
    <property type="match status" value="1"/>
</dbReference>
<dbReference type="Proteomes" id="UP001161247">
    <property type="component" value="Chromosome 2"/>
</dbReference>
<dbReference type="Gene3D" id="3.40.50.150">
    <property type="entry name" value="Vaccinia Virus protein VP39"/>
    <property type="match status" value="1"/>
</dbReference>
<accession>A0AAV1CG37</accession>
<dbReference type="SUPFAM" id="SSF53335">
    <property type="entry name" value="S-adenosyl-L-methionine-dependent methyltransferases"/>
    <property type="match status" value="1"/>
</dbReference>
<keyword evidence="1" id="KW-0489">Methyltransferase</keyword>
<proteinExistence type="inferred from homology"/>
<reference evidence="8" key="1">
    <citation type="submission" date="2023-03" db="EMBL/GenBank/DDBJ databases">
        <authorList>
            <person name="Julca I."/>
        </authorList>
    </citation>
    <scope>NUCLEOTIDE SEQUENCE</scope>
</reference>
<evidence type="ECO:0000259" key="6">
    <source>
        <dbReference type="Pfam" id="PF00891"/>
    </source>
</evidence>
<keyword evidence="3" id="KW-0949">S-adenosyl-L-methionine</keyword>
<dbReference type="GO" id="GO:0046983">
    <property type="term" value="F:protein dimerization activity"/>
    <property type="evidence" value="ECO:0007669"/>
    <property type="project" value="InterPro"/>
</dbReference>
<dbReference type="InterPro" id="IPR012967">
    <property type="entry name" value="COMT_dimerisation"/>
</dbReference>
<feature type="active site" description="Proton acceptor" evidence="5">
    <location>
        <position position="274"/>
    </location>
</feature>
<dbReference type="GO" id="GO:0008171">
    <property type="term" value="F:O-methyltransferase activity"/>
    <property type="evidence" value="ECO:0007669"/>
    <property type="project" value="InterPro"/>
</dbReference>
<evidence type="ECO:0000259" key="7">
    <source>
        <dbReference type="Pfam" id="PF08100"/>
    </source>
</evidence>
<evidence type="ECO:0000256" key="1">
    <source>
        <dbReference type="ARBA" id="ARBA00022603"/>
    </source>
</evidence>
<evidence type="ECO:0000256" key="3">
    <source>
        <dbReference type="ARBA" id="ARBA00022691"/>
    </source>
</evidence>
<keyword evidence="2" id="KW-0808">Transferase</keyword>
<evidence type="ECO:0000256" key="4">
    <source>
        <dbReference type="ARBA" id="ARBA00034481"/>
    </source>
</evidence>
<organism evidence="8 9">
    <name type="scientific">Oldenlandia corymbosa var. corymbosa</name>
    <dbReference type="NCBI Taxonomy" id="529605"/>
    <lineage>
        <taxon>Eukaryota</taxon>
        <taxon>Viridiplantae</taxon>
        <taxon>Streptophyta</taxon>
        <taxon>Embryophyta</taxon>
        <taxon>Tracheophyta</taxon>
        <taxon>Spermatophyta</taxon>
        <taxon>Magnoliopsida</taxon>
        <taxon>eudicotyledons</taxon>
        <taxon>Gunneridae</taxon>
        <taxon>Pentapetalae</taxon>
        <taxon>asterids</taxon>
        <taxon>lamiids</taxon>
        <taxon>Gentianales</taxon>
        <taxon>Rubiaceae</taxon>
        <taxon>Rubioideae</taxon>
        <taxon>Spermacoceae</taxon>
        <taxon>Hedyotis-Oldenlandia complex</taxon>
        <taxon>Oldenlandia</taxon>
    </lineage>
</organism>
<feature type="domain" description="O-methyltransferase dimerisation" evidence="7">
    <location>
        <begin position="17"/>
        <end position="117"/>
    </location>
</feature>
<dbReference type="InterPro" id="IPR001077">
    <property type="entry name" value="COMT_C"/>
</dbReference>
<dbReference type="Gene3D" id="1.10.10.10">
    <property type="entry name" value="Winged helix-like DNA-binding domain superfamily/Winged helix DNA-binding domain"/>
    <property type="match status" value="1"/>
</dbReference>
<gene>
    <name evidence="8" type="ORF">OLC1_LOCUS5565</name>
</gene>
<evidence type="ECO:0000313" key="8">
    <source>
        <dbReference type="EMBL" id="CAI9094390.1"/>
    </source>
</evidence>
<name>A0AAV1CG37_OLDCO</name>
<dbReference type="Pfam" id="PF08100">
    <property type="entry name" value="Dimerisation"/>
    <property type="match status" value="1"/>
</dbReference>
<dbReference type="GO" id="GO:0032259">
    <property type="term" value="P:methylation"/>
    <property type="evidence" value="ECO:0007669"/>
    <property type="project" value="UniProtKB-KW"/>
</dbReference>
<protein>
    <submittedName>
        <fullName evidence="8">OLC1v1030116C1</fullName>
    </submittedName>
</protein>